<reference evidence="1 2" key="1">
    <citation type="journal article" date="2023" name="ACS Omega">
        <title>Identification of the Neoaspergillic Acid Biosynthesis Gene Cluster by Establishing an In Vitro CRISPR-Ribonucleoprotein Genetic System in Aspergillus melleus.</title>
        <authorList>
            <person name="Yuan B."/>
            <person name="Grau M.F."/>
            <person name="Murata R.M."/>
            <person name="Torok T."/>
            <person name="Venkateswaran K."/>
            <person name="Stajich J.E."/>
            <person name="Wang C.C.C."/>
        </authorList>
    </citation>
    <scope>NUCLEOTIDE SEQUENCE [LARGE SCALE GENOMIC DNA]</scope>
    <source>
        <strain evidence="1 2">IMV 1140</strain>
    </source>
</reference>
<organism evidence="1 2">
    <name type="scientific">Aspergillus melleus</name>
    <dbReference type="NCBI Taxonomy" id="138277"/>
    <lineage>
        <taxon>Eukaryota</taxon>
        <taxon>Fungi</taxon>
        <taxon>Dikarya</taxon>
        <taxon>Ascomycota</taxon>
        <taxon>Pezizomycotina</taxon>
        <taxon>Eurotiomycetes</taxon>
        <taxon>Eurotiomycetidae</taxon>
        <taxon>Eurotiales</taxon>
        <taxon>Aspergillaceae</taxon>
        <taxon>Aspergillus</taxon>
        <taxon>Aspergillus subgen. Circumdati</taxon>
    </lineage>
</organism>
<evidence type="ECO:0000313" key="2">
    <source>
        <dbReference type="Proteomes" id="UP001177260"/>
    </source>
</evidence>
<dbReference type="EMBL" id="JAOPJF010000010">
    <property type="protein sequence ID" value="KAK1147830.1"/>
    <property type="molecule type" value="Genomic_DNA"/>
</dbReference>
<keyword evidence="2" id="KW-1185">Reference proteome</keyword>
<name>A0ACC3BBG7_9EURO</name>
<gene>
    <name evidence="1" type="ORF">N8T08_000343</name>
</gene>
<dbReference type="Proteomes" id="UP001177260">
    <property type="component" value="Unassembled WGS sequence"/>
</dbReference>
<evidence type="ECO:0000313" key="1">
    <source>
        <dbReference type="EMBL" id="KAK1147830.1"/>
    </source>
</evidence>
<comment type="caution">
    <text evidence="1">The sequence shown here is derived from an EMBL/GenBank/DDBJ whole genome shotgun (WGS) entry which is preliminary data.</text>
</comment>
<sequence>MTTHPAIIVPGLKEPLTIQQVATVAPQEHEVQIRAEWVPSAPLDVFQVDAGLMAQFPIRLGDSVAGTVVAVGSNVQRLKVGDRVCGFVFHNENEKAHQVYVTGADHLFGKVPDGIPLSAAATLPTNFCTAFLTLSEKLQIELPWPRPQNFVPRDQHIPILIWGAGSSVGGYAVQILKHWGYRNILATASPQHHEHLKELGATRVFDYRSPGVVSSIAEALSPQPLRVFDSVDSKFGSLLPISKLASLPGSKVAAVLPVVISAASSSAGLQLSADPSTEANWAPGVEVHAIVSYAYEANPFLKDHLMPDILPTLLAQGAIQPNKQRVIEGKTLLERATTALDTMRSGSVSGERLVWKVWTAEEFPEYV</sequence>
<accession>A0ACC3BBG7</accession>
<proteinExistence type="predicted"/>
<protein>
    <submittedName>
        <fullName evidence="1">Uncharacterized protein</fullName>
    </submittedName>
</protein>